<dbReference type="STRING" id="207559.Dde_2662"/>
<keyword evidence="7" id="KW-0093">Biotin biosynthesis</keyword>
<dbReference type="RefSeq" id="WP_011368492.1">
    <property type="nucleotide sequence ID" value="NC_007519.1"/>
</dbReference>
<evidence type="ECO:0000256" key="10">
    <source>
        <dbReference type="ARBA" id="ARBA00033381"/>
    </source>
</evidence>
<dbReference type="GO" id="GO:0030170">
    <property type="term" value="F:pyridoxal phosphate binding"/>
    <property type="evidence" value="ECO:0007669"/>
    <property type="project" value="InterPro"/>
</dbReference>
<dbReference type="PANTHER" id="PTHR13693">
    <property type="entry name" value="CLASS II AMINOTRANSFERASE/8-AMINO-7-OXONONANOATE SYNTHASE"/>
    <property type="match status" value="1"/>
</dbReference>
<comment type="catalytic activity">
    <reaction evidence="11">
        <text>6-carboxyhexanoyl-[ACP] + L-alanine + H(+) = (8S)-8-amino-7-oxononanoate + holo-[ACP] + CO2</text>
        <dbReference type="Rhea" id="RHEA:42288"/>
        <dbReference type="Rhea" id="RHEA-COMP:9685"/>
        <dbReference type="Rhea" id="RHEA-COMP:9955"/>
        <dbReference type="ChEBI" id="CHEBI:15378"/>
        <dbReference type="ChEBI" id="CHEBI:16526"/>
        <dbReference type="ChEBI" id="CHEBI:57972"/>
        <dbReference type="ChEBI" id="CHEBI:64479"/>
        <dbReference type="ChEBI" id="CHEBI:78846"/>
        <dbReference type="ChEBI" id="CHEBI:149468"/>
        <dbReference type="EC" id="2.3.1.47"/>
    </reaction>
</comment>
<evidence type="ECO:0000256" key="9">
    <source>
        <dbReference type="ARBA" id="ARBA00032610"/>
    </source>
</evidence>
<proteinExistence type="inferred from homology"/>
<evidence type="ECO:0000259" key="13">
    <source>
        <dbReference type="Pfam" id="PF00155"/>
    </source>
</evidence>
<dbReference type="InterPro" id="IPR004839">
    <property type="entry name" value="Aminotransferase_I/II_large"/>
</dbReference>
<evidence type="ECO:0000256" key="3">
    <source>
        <dbReference type="ARBA" id="ARBA00010008"/>
    </source>
</evidence>
<dbReference type="eggNOG" id="COG0156">
    <property type="taxonomic scope" value="Bacteria"/>
</dbReference>
<dbReference type="InterPro" id="IPR015424">
    <property type="entry name" value="PyrdxlP-dep_Trfase"/>
</dbReference>
<keyword evidence="14" id="KW-0012">Acyltransferase</keyword>
<dbReference type="PROSITE" id="PS00599">
    <property type="entry name" value="AA_TRANSFER_CLASS_2"/>
    <property type="match status" value="1"/>
</dbReference>
<dbReference type="GO" id="GO:0009102">
    <property type="term" value="P:biotin biosynthetic process"/>
    <property type="evidence" value="ECO:0007669"/>
    <property type="project" value="UniProtKB-KW"/>
</dbReference>
<dbReference type="AlphaFoldDB" id="Q30XY8"/>
<dbReference type="PANTHER" id="PTHR13693:SF100">
    <property type="entry name" value="8-AMINO-7-OXONONANOATE SYNTHASE"/>
    <property type="match status" value="1"/>
</dbReference>
<keyword evidence="6 14" id="KW-0808">Transferase</keyword>
<sequence>MAYAALNARLRALTAAGLYRRRICQESRQGKWVTVDGRQLLNFASNDYLGLAADTDWQAQVARCFAQHPPSASASALAGGHSRTIRAAEESLAEYFGYAECVLLPSGYQANLALLQALAFCGDTVLYDKRIHASTAAAVRAGAATPCGFRHNDTRHLTRRLEKTDKPDSTGTKVILVESLYSMDGDSPDFAALRRIKERHNAILVADEAHAFGVLGTEGRGLATGSADMAVGTLGKALGLFGAFILLPRGGTELLCNLASPFIHSTALPDAHAACAAMLPRRIARMEEQRDRVARLSRLMRTELQELGLPVHGTAHIITLETGDEALTSRTAAALRQHGILALAARHPTVPARRAVIRLGMTALHSARDVEVCVRSLTTILRGIV</sequence>
<dbReference type="InterPro" id="IPR001917">
    <property type="entry name" value="Aminotrans_II_pyridoxalP_BS"/>
</dbReference>
<reference evidence="14 15" key="1">
    <citation type="journal article" date="2011" name="J. Bacteriol.">
        <title>Complete genome sequence and updated annotation of Desulfovibrio alaskensis G20.</title>
        <authorList>
            <person name="Hauser L.J."/>
            <person name="Land M.L."/>
            <person name="Brown S.D."/>
            <person name="Larimer F."/>
            <person name="Keller K.L."/>
            <person name="Rapp-Giles B.J."/>
            <person name="Price M.N."/>
            <person name="Lin M."/>
            <person name="Bruce D.C."/>
            <person name="Detter J.C."/>
            <person name="Tapia R."/>
            <person name="Han C.S."/>
            <person name="Goodwin L.A."/>
            <person name="Cheng J.F."/>
            <person name="Pitluck S."/>
            <person name="Copeland A."/>
            <person name="Lucas S."/>
            <person name="Nolan M."/>
            <person name="Lapidus A.L."/>
            <person name="Palumbo A.V."/>
            <person name="Wall J.D."/>
        </authorList>
    </citation>
    <scope>NUCLEOTIDE SEQUENCE [LARGE SCALE GENOMIC DNA]</scope>
    <source>
        <strain evidence="15">ATCC BAA 1058 / DSM 17464 / G20</strain>
    </source>
</reference>
<keyword evidence="15" id="KW-1185">Reference proteome</keyword>
<dbReference type="EMBL" id="CP000112">
    <property type="protein sequence ID" value="ABB39458.1"/>
    <property type="molecule type" value="Genomic_DNA"/>
</dbReference>
<dbReference type="Pfam" id="PF00155">
    <property type="entry name" value="Aminotran_1_2"/>
    <property type="match status" value="1"/>
</dbReference>
<dbReference type="HOGENOM" id="CLU_015846_11_2_7"/>
<gene>
    <name evidence="14" type="ordered locus">Dde_2662</name>
</gene>
<protein>
    <recommendedName>
        <fullName evidence="5">8-amino-7-oxononanoate synthase</fullName>
        <ecNumber evidence="5">2.3.1.47</ecNumber>
    </recommendedName>
    <alternativeName>
        <fullName evidence="9">7-keto-8-amino-pelargonic acid synthase</fullName>
    </alternativeName>
    <alternativeName>
        <fullName evidence="10">8-amino-7-ketopelargonate synthase</fullName>
    </alternativeName>
</protein>
<evidence type="ECO:0000313" key="14">
    <source>
        <dbReference type="EMBL" id="ABB39458.1"/>
    </source>
</evidence>
<evidence type="ECO:0000256" key="1">
    <source>
        <dbReference type="ARBA" id="ARBA00001933"/>
    </source>
</evidence>
<comment type="subunit">
    <text evidence="4">Homodimer.</text>
</comment>
<dbReference type="SUPFAM" id="SSF53383">
    <property type="entry name" value="PLP-dependent transferases"/>
    <property type="match status" value="1"/>
</dbReference>
<dbReference type="InterPro" id="IPR015421">
    <property type="entry name" value="PyrdxlP-dep_Trfase_major"/>
</dbReference>
<comment type="pathway">
    <text evidence="2">Cofactor biosynthesis; biotin biosynthesis.</text>
</comment>
<feature type="domain" description="Aminotransferase class I/classII large" evidence="13">
    <location>
        <begin position="39"/>
        <end position="376"/>
    </location>
</feature>
<dbReference type="KEGG" id="dde:Dde_2662"/>
<dbReference type="Gene3D" id="3.90.1150.10">
    <property type="entry name" value="Aspartate Aminotransferase, domain 1"/>
    <property type="match status" value="1"/>
</dbReference>
<evidence type="ECO:0000256" key="6">
    <source>
        <dbReference type="ARBA" id="ARBA00022679"/>
    </source>
</evidence>
<comment type="cofactor">
    <cofactor evidence="1 12">
        <name>pyridoxal 5'-phosphate</name>
        <dbReference type="ChEBI" id="CHEBI:597326"/>
    </cofactor>
</comment>
<evidence type="ECO:0000256" key="2">
    <source>
        <dbReference type="ARBA" id="ARBA00004746"/>
    </source>
</evidence>
<keyword evidence="8 12" id="KW-0663">Pyridoxal phosphate</keyword>
<evidence type="ECO:0000256" key="12">
    <source>
        <dbReference type="RuleBase" id="RU003693"/>
    </source>
</evidence>
<evidence type="ECO:0000256" key="8">
    <source>
        <dbReference type="ARBA" id="ARBA00022898"/>
    </source>
</evidence>
<comment type="similarity">
    <text evidence="3">Belongs to the class-II pyridoxal-phosphate-dependent aminotransferase family. BioF subfamily.</text>
</comment>
<organism evidence="14 15">
    <name type="scientific">Oleidesulfovibrio alaskensis (strain ATCC BAA-1058 / DSM 17464 / G20)</name>
    <name type="common">Desulfovibrio alaskensis</name>
    <dbReference type="NCBI Taxonomy" id="207559"/>
    <lineage>
        <taxon>Bacteria</taxon>
        <taxon>Pseudomonadati</taxon>
        <taxon>Thermodesulfobacteriota</taxon>
        <taxon>Desulfovibrionia</taxon>
        <taxon>Desulfovibrionales</taxon>
        <taxon>Desulfovibrionaceae</taxon>
        <taxon>Oleidesulfovibrio</taxon>
    </lineage>
</organism>
<evidence type="ECO:0000313" key="15">
    <source>
        <dbReference type="Proteomes" id="UP000002710"/>
    </source>
</evidence>
<name>Q30XY8_OLEA2</name>
<dbReference type="InterPro" id="IPR015422">
    <property type="entry name" value="PyrdxlP-dep_Trfase_small"/>
</dbReference>
<evidence type="ECO:0000256" key="7">
    <source>
        <dbReference type="ARBA" id="ARBA00022756"/>
    </source>
</evidence>
<dbReference type="Proteomes" id="UP000002710">
    <property type="component" value="Chromosome"/>
</dbReference>
<evidence type="ECO:0000256" key="11">
    <source>
        <dbReference type="ARBA" id="ARBA00047715"/>
    </source>
</evidence>
<dbReference type="EC" id="2.3.1.47" evidence="5"/>
<dbReference type="InterPro" id="IPR050087">
    <property type="entry name" value="AON_synthase_class-II"/>
</dbReference>
<dbReference type="GO" id="GO:0008710">
    <property type="term" value="F:8-amino-7-oxononanoate synthase activity"/>
    <property type="evidence" value="ECO:0007669"/>
    <property type="project" value="UniProtKB-EC"/>
</dbReference>
<evidence type="ECO:0000256" key="5">
    <source>
        <dbReference type="ARBA" id="ARBA00013187"/>
    </source>
</evidence>
<dbReference type="Gene3D" id="3.40.640.10">
    <property type="entry name" value="Type I PLP-dependent aspartate aminotransferase-like (Major domain)"/>
    <property type="match status" value="1"/>
</dbReference>
<accession>Q30XY8</accession>
<evidence type="ECO:0000256" key="4">
    <source>
        <dbReference type="ARBA" id="ARBA00011738"/>
    </source>
</evidence>